<evidence type="ECO:0000313" key="7">
    <source>
        <dbReference type="EMBL" id="KAK6644819.1"/>
    </source>
</evidence>
<evidence type="ECO:0000256" key="1">
    <source>
        <dbReference type="ARBA" id="ARBA00022723"/>
    </source>
</evidence>
<dbReference type="GO" id="GO:0043161">
    <property type="term" value="P:proteasome-mediated ubiquitin-dependent protein catabolic process"/>
    <property type="evidence" value="ECO:0007669"/>
    <property type="project" value="TreeGrafter"/>
</dbReference>
<name>A0AAN8SED2_POLSC</name>
<feature type="domain" description="SIAH-type" evidence="5">
    <location>
        <begin position="59"/>
        <end position="119"/>
    </location>
</feature>
<comment type="caution">
    <text evidence="7">The sequence shown here is derived from an EMBL/GenBank/DDBJ whole genome shotgun (WGS) entry which is preliminary data.</text>
</comment>
<keyword evidence="3" id="KW-0862">Zinc</keyword>
<organism evidence="7 9">
    <name type="scientific">Polyplax serrata</name>
    <name type="common">Common mouse louse</name>
    <dbReference type="NCBI Taxonomy" id="468196"/>
    <lineage>
        <taxon>Eukaryota</taxon>
        <taxon>Metazoa</taxon>
        <taxon>Ecdysozoa</taxon>
        <taxon>Arthropoda</taxon>
        <taxon>Hexapoda</taxon>
        <taxon>Insecta</taxon>
        <taxon>Pterygota</taxon>
        <taxon>Neoptera</taxon>
        <taxon>Paraneoptera</taxon>
        <taxon>Psocodea</taxon>
        <taxon>Troctomorpha</taxon>
        <taxon>Phthiraptera</taxon>
        <taxon>Anoplura</taxon>
        <taxon>Polyplacidae</taxon>
        <taxon>Polyplax</taxon>
    </lineage>
</organism>
<reference evidence="7 9" key="1">
    <citation type="submission" date="2023-10" db="EMBL/GenBank/DDBJ databases">
        <title>Genomes of two closely related lineages of the louse Polyplax serrata with different host specificities.</title>
        <authorList>
            <person name="Martinu J."/>
            <person name="Tarabai H."/>
            <person name="Stefka J."/>
            <person name="Hypsa V."/>
        </authorList>
    </citation>
    <scope>NUCLEOTIDE SEQUENCE [LARGE SCALE GENOMIC DNA]</scope>
    <source>
        <strain evidence="6">98ZLc_SE</strain>
        <strain evidence="7">HR10_N</strain>
    </source>
</reference>
<keyword evidence="1" id="KW-0479">Metal-binding</keyword>
<dbReference type="EMBL" id="JAWJWF010000004">
    <property type="protein sequence ID" value="KAK6633511.1"/>
    <property type="molecule type" value="Genomic_DNA"/>
</dbReference>
<keyword evidence="8" id="KW-1185">Reference proteome</keyword>
<dbReference type="InterPro" id="IPR008974">
    <property type="entry name" value="TRAF-like"/>
</dbReference>
<dbReference type="GO" id="GO:0008270">
    <property type="term" value="F:zinc ion binding"/>
    <property type="evidence" value="ECO:0007669"/>
    <property type="project" value="UniProtKB-KW"/>
</dbReference>
<dbReference type="SUPFAM" id="SSF49599">
    <property type="entry name" value="TRAF domain-like"/>
    <property type="match status" value="1"/>
</dbReference>
<dbReference type="GO" id="GO:0061630">
    <property type="term" value="F:ubiquitin protein ligase activity"/>
    <property type="evidence" value="ECO:0007669"/>
    <property type="project" value="TreeGrafter"/>
</dbReference>
<evidence type="ECO:0000256" key="4">
    <source>
        <dbReference type="PROSITE-ProRule" id="PRU00455"/>
    </source>
</evidence>
<evidence type="ECO:0000256" key="2">
    <source>
        <dbReference type="ARBA" id="ARBA00022771"/>
    </source>
</evidence>
<dbReference type="InterPro" id="IPR013010">
    <property type="entry name" value="Znf_SIAH"/>
</dbReference>
<protein>
    <recommendedName>
        <fullName evidence="5">SIAH-type domain-containing protein</fullName>
    </recommendedName>
</protein>
<proteinExistence type="predicted"/>
<keyword evidence="2 4" id="KW-0863">Zinc-finger</keyword>
<evidence type="ECO:0000259" key="5">
    <source>
        <dbReference type="PROSITE" id="PS51081"/>
    </source>
</evidence>
<evidence type="ECO:0000313" key="6">
    <source>
        <dbReference type="EMBL" id="KAK6633511.1"/>
    </source>
</evidence>
<dbReference type="GO" id="GO:0005737">
    <property type="term" value="C:cytoplasm"/>
    <property type="evidence" value="ECO:0007669"/>
    <property type="project" value="TreeGrafter"/>
</dbReference>
<accession>A0AAN8SED2</accession>
<dbReference type="InterPro" id="IPR004162">
    <property type="entry name" value="SINA-like_animal"/>
</dbReference>
<dbReference type="GO" id="GO:0031624">
    <property type="term" value="F:ubiquitin conjugating enzyme binding"/>
    <property type="evidence" value="ECO:0007669"/>
    <property type="project" value="TreeGrafter"/>
</dbReference>
<evidence type="ECO:0000313" key="8">
    <source>
        <dbReference type="Proteomes" id="UP001359485"/>
    </source>
</evidence>
<dbReference type="InterPro" id="IPR013083">
    <property type="entry name" value="Znf_RING/FYVE/PHD"/>
</dbReference>
<dbReference type="PANTHER" id="PTHR45877:SF2">
    <property type="entry name" value="E3 UBIQUITIN-PROTEIN LIGASE SINA-RELATED"/>
    <property type="match status" value="1"/>
</dbReference>
<dbReference type="Proteomes" id="UP001359485">
    <property type="component" value="Unassembled WGS sequence"/>
</dbReference>
<gene>
    <name evidence="7" type="ORF">RUM43_001092</name>
    <name evidence="6" type="ORF">RUM44_004118</name>
</gene>
<dbReference type="Gene3D" id="3.30.40.10">
    <property type="entry name" value="Zinc/RING finger domain, C3HC4 (zinc finger)"/>
    <property type="match status" value="1"/>
</dbReference>
<dbReference type="EMBL" id="JAWJWE010000001">
    <property type="protein sequence ID" value="KAK6644819.1"/>
    <property type="molecule type" value="Genomic_DNA"/>
</dbReference>
<evidence type="ECO:0000313" key="9">
    <source>
        <dbReference type="Proteomes" id="UP001372834"/>
    </source>
</evidence>
<evidence type="ECO:0000256" key="3">
    <source>
        <dbReference type="ARBA" id="ARBA00022833"/>
    </source>
</evidence>
<dbReference type="PROSITE" id="PS51081">
    <property type="entry name" value="ZF_SIAH"/>
    <property type="match status" value="1"/>
</dbReference>
<dbReference type="PANTHER" id="PTHR45877">
    <property type="entry name" value="E3 UBIQUITIN-PROTEIN LIGASE SIAH2"/>
    <property type="match status" value="1"/>
</dbReference>
<sequence length="260" mass="30597">MGRIIHSDLLQCSSCGEIFVASPKEFDIHDFLVRSIHDDTARCQRCTNQIRQIGDTFQSILMYCKNRINGCRKELPSSDLASHEVTCEYRPVRCIWHLQCEQKEISFCNYRHHLETMHKPYIKKVHLNEEYNVTLKDLKNHVVSASYAVCDEKNHVYFLRKCLIDLSKDLFMVCVHYIGNNEDAKKYMYRVKINQGIESMHTVYQYFAYCAPCVETPNSTDSHSHCIVLHPKKLFLTEDYLDELKYTVTIKRVKEHTESQ</sequence>
<dbReference type="Proteomes" id="UP001372834">
    <property type="component" value="Unassembled WGS sequence"/>
</dbReference>
<dbReference type="AlphaFoldDB" id="A0AAN8SED2"/>
<dbReference type="Gene3D" id="2.60.210.10">
    <property type="entry name" value="Apoptosis, Tumor Necrosis Factor Receptor Associated Protein 2, Chain A"/>
    <property type="match status" value="1"/>
</dbReference>